<proteinExistence type="predicted"/>
<dbReference type="PANTHER" id="PTHR44329">
    <property type="entry name" value="SERINE/THREONINE-PROTEIN KINASE TNNI3K-RELATED"/>
    <property type="match status" value="1"/>
</dbReference>
<gene>
    <name evidence="3" type="ORF">AALO_G00058860</name>
</gene>
<keyword evidence="4" id="KW-1185">Reference proteome</keyword>
<dbReference type="AlphaFoldDB" id="A0AAV6H9J1"/>
<evidence type="ECO:0000313" key="4">
    <source>
        <dbReference type="Proteomes" id="UP000823561"/>
    </source>
</evidence>
<dbReference type="InterPro" id="IPR011009">
    <property type="entry name" value="Kinase-like_dom_sf"/>
</dbReference>
<evidence type="ECO:0000313" key="3">
    <source>
        <dbReference type="EMBL" id="KAG5282695.1"/>
    </source>
</evidence>
<name>A0AAV6H9J1_9TELE</name>
<evidence type="ECO:0000256" key="1">
    <source>
        <dbReference type="PROSITE-ProRule" id="PRU10141"/>
    </source>
</evidence>
<comment type="caution">
    <text evidence="3">The sequence shown here is derived from an EMBL/GenBank/DDBJ whole genome shotgun (WGS) entry which is preliminary data.</text>
</comment>
<dbReference type="PROSITE" id="PS00107">
    <property type="entry name" value="PROTEIN_KINASE_ATP"/>
    <property type="match status" value="1"/>
</dbReference>
<protein>
    <recommendedName>
        <fullName evidence="2">Protein kinase domain-containing protein</fullName>
    </recommendedName>
</protein>
<dbReference type="Proteomes" id="UP000823561">
    <property type="component" value="Chromosome 4"/>
</dbReference>
<feature type="domain" description="Protein kinase" evidence="2">
    <location>
        <begin position="1"/>
        <end position="105"/>
    </location>
</feature>
<keyword evidence="1" id="KW-0067">ATP-binding</keyword>
<accession>A0AAV6H9J1</accession>
<feature type="binding site" evidence="1">
    <location>
        <position position="28"/>
    </location>
    <ligand>
        <name>ATP</name>
        <dbReference type="ChEBI" id="CHEBI:30616"/>
    </ligand>
</feature>
<sequence length="105" mass="11812">MKNDNCIGRGSYGAVYKGSYQGTPAAVKIIPIGDSSVMTNEFLIPLRLSHPHIVRMMAVAKSKTQILIANEYIHGANLHQVLYKDTPIKYIRLPCEIQLEKWITQ</sequence>
<evidence type="ECO:0000259" key="2">
    <source>
        <dbReference type="PROSITE" id="PS50011"/>
    </source>
</evidence>
<dbReference type="GO" id="GO:0004674">
    <property type="term" value="F:protein serine/threonine kinase activity"/>
    <property type="evidence" value="ECO:0007669"/>
    <property type="project" value="TreeGrafter"/>
</dbReference>
<organism evidence="3 4">
    <name type="scientific">Alosa alosa</name>
    <name type="common">allis shad</name>
    <dbReference type="NCBI Taxonomy" id="278164"/>
    <lineage>
        <taxon>Eukaryota</taxon>
        <taxon>Metazoa</taxon>
        <taxon>Chordata</taxon>
        <taxon>Craniata</taxon>
        <taxon>Vertebrata</taxon>
        <taxon>Euteleostomi</taxon>
        <taxon>Actinopterygii</taxon>
        <taxon>Neopterygii</taxon>
        <taxon>Teleostei</taxon>
        <taxon>Clupei</taxon>
        <taxon>Clupeiformes</taxon>
        <taxon>Clupeoidei</taxon>
        <taxon>Clupeidae</taxon>
        <taxon>Alosa</taxon>
    </lineage>
</organism>
<dbReference type="SUPFAM" id="SSF56112">
    <property type="entry name" value="Protein kinase-like (PK-like)"/>
    <property type="match status" value="1"/>
</dbReference>
<keyword evidence="1" id="KW-0547">Nucleotide-binding</keyword>
<dbReference type="Gene3D" id="1.10.510.10">
    <property type="entry name" value="Transferase(Phosphotransferase) domain 1"/>
    <property type="match status" value="1"/>
</dbReference>
<dbReference type="InterPro" id="IPR051681">
    <property type="entry name" value="Ser/Thr_Kinases-Pseudokinases"/>
</dbReference>
<dbReference type="EMBL" id="JADWDJ010000004">
    <property type="protein sequence ID" value="KAG5282695.1"/>
    <property type="molecule type" value="Genomic_DNA"/>
</dbReference>
<dbReference type="GO" id="GO:0005524">
    <property type="term" value="F:ATP binding"/>
    <property type="evidence" value="ECO:0007669"/>
    <property type="project" value="UniProtKB-UniRule"/>
</dbReference>
<reference evidence="3" key="1">
    <citation type="submission" date="2020-10" db="EMBL/GenBank/DDBJ databases">
        <title>Chromosome-scale genome assembly of the Allis shad, Alosa alosa.</title>
        <authorList>
            <person name="Margot Z."/>
            <person name="Christophe K."/>
            <person name="Cabau C."/>
            <person name="Louis A."/>
            <person name="Berthelot C."/>
            <person name="Parey E."/>
            <person name="Roest Crollius H."/>
            <person name="Montfort J."/>
            <person name="Robinson-Rechavi M."/>
            <person name="Bucao C."/>
            <person name="Bouchez O."/>
            <person name="Gislard M."/>
            <person name="Lluch J."/>
            <person name="Milhes M."/>
            <person name="Lampietro C."/>
            <person name="Lopez Roques C."/>
            <person name="Donnadieu C."/>
            <person name="Braasch I."/>
            <person name="Desvignes T."/>
            <person name="Postlethwait J."/>
            <person name="Bobe J."/>
            <person name="Guiguen Y."/>
        </authorList>
    </citation>
    <scope>NUCLEOTIDE SEQUENCE</scope>
    <source>
        <strain evidence="3">M-15738</strain>
        <tissue evidence="3">Blood</tissue>
    </source>
</reference>
<dbReference type="InterPro" id="IPR017441">
    <property type="entry name" value="Protein_kinase_ATP_BS"/>
</dbReference>
<dbReference type="InterPro" id="IPR000719">
    <property type="entry name" value="Prot_kinase_dom"/>
</dbReference>
<dbReference type="PROSITE" id="PS50011">
    <property type="entry name" value="PROTEIN_KINASE_DOM"/>
    <property type="match status" value="1"/>
</dbReference>
<dbReference type="Pfam" id="PF00069">
    <property type="entry name" value="Pkinase"/>
    <property type="match status" value="1"/>
</dbReference>